<keyword evidence="4" id="KW-0999">Mitochondrion inner membrane</keyword>
<organism evidence="9 10">
    <name type="scientific">Digitaria exilis</name>
    <dbReference type="NCBI Taxonomy" id="1010633"/>
    <lineage>
        <taxon>Eukaryota</taxon>
        <taxon>Viridiplantae</taxon>
        <taxon>Streptophyta</taxon>
        <taxon>Embryophyta</taxon>
        <taxon>Tracheophyta</taxon>
        <taxon>Spermatophyta</taxon>
        <taxon>Magnoliopsida</taxon>
        <taxon>Liliopsida</taxon>
        <taxon>Poales</taxon>
        <taxon>Poaceae</taxon>
        <taxon>PACMAD clade</taxon>
        <taxon>Panicoideae</taxon>
        <taxon>Panicodae</taxon>
        <taxon>Paniceae</taxon>
        <taxon>Anthephorinae</taxon>
        <taxon>Digitaria</taxon>
    </lineage>
</organism>
<dbReference type="PANTHER" id="PTHR10485:SF13">
    <property type="match status" value="1"/>
</dbReference>
<evidence type="ECO:0000313" key="9">
    <source>
        <dbReference type="EMBL" id="KAF8701992.1"/>
    </source>
</evidence>
<evidence type="ECO:0000256" key="6">
    <source>
        <dbReference type="ARBA" id="ARBA00023128"/>
    </source>
</evidence>
<evidence type="ECO:0000256" key="8">
    <source>
        <dbReference type="SAM" id="Phobius"/>
    </source>
</evidence>
<sequence>MVTPSYGEISDYRYRLIDYVGGGFSLSAVFGSAYHFASGFRNSPSEGRLTGGVRAVRTKVPPFAGRGGALLALIWAIESGMCLARGQREDHWNTIVAGTATCGLAYARRGAPTAALHALLGAATFVGLAGALLALDLYLYHQSRLNSLGREIQVDHGSPPFVQKKNFIRPWLGTAVAVKPYRMDHGAHIYCGLDRVQVK</sequence>
<comment type="subcellular location">
    <subcellularLocation>
        <location evidence="1">Mitochondrion inner membrane</location>
        <topology evidence="1">Multi-pass membrane protein</topology>
    </subcellularLocation>
</comment>
<dbReference type="GO" id="GO:0008320">
    <property type="term" value="F:protein transmembrane transporter activity"/>
    <property type="evidence" value="ECO:0007669"/>
    <property type="project" value="TreeGrafter"/>
</dbReference>
<evidence type="ECO:0000256" key="7">
    <source>
        <dbReference type="ARBA" id="ARBA00023136"/>
    </source>
</evidence>
<evidence type="ECO:0000256" key="2">
    <source>
        <dbReference type="ARBA" id="ARBA00008444"/>
    </source>
</evidence>
<protein>
    <submittedName>
        <fullName evidence="9">Uncharacterized protein</fullName>
    </submittedName>
</protein>
<dbReference type="EMBL" id="JACEFO010001795">
    <property type="protein sequence ID" value="KAF8701992.1"/>
    <property type="molecule type" value="Genomic_DNA"/>
</dbReference>
<keyword evidence="3 8" id="KW-0812">Transmembrane</keyword>
<feature type="transmembrane region" description="Helical" evidence="8">
    <location>
        <begin position="114"/>
        <end position="140"/>
    </location>
</feature>
<dbReference type="GO" id="GO:0005744">
    <property type="term" value="C:TIM23 mitochondrial import inner membrane translocase complex"/>
    <property type="evidence" value="ECO:0007669"/>
    <property type="project" value="TreeGrafter"/>
</dbReference>
<dbReference type="GO" id="GO:0030150">
    <property type="term" value="P:protein import into mitochondrial matrix"/>
    <property type="evidence" value="ECO:0007669"/>
    <property type="project" value="TreeGrafter"/>
</dbReference>
<feature type="transmembrane region" description="Helical" evidence="8">
    <location>
        <begin position="16"/>
        <end position="37"/>
    </location>
</feature>
<evidence type="ECO:0000256" key="3">
    <source>
        <dbReference type="ARBA" id="ARBA00022692"/>
    </source>
</evidence>
<accession>A0A835BM26</accession>
<keyword evidence="10" id="KW-1185">Reference proteome</keyword>
<dbReference type="PANTHER" id="PTHR10485">
    <property type="entry name" value="MITOCHONDRIAL IMPORT INNER MEMBRANE TRANSLOCASE SUBUNIT TIM-17"/>
    <property type="match status" value="1"/>
</dbReference>
<gene>
    <name evidence="9" type="ORF">HU200_033327</name>
</gene>
<dbReference type="Pfam" id="PF02466">
    <property type="entry name" value="Tim17"/>
    <property type="match status" value="1"/>
</dbReference>
<keyword evidence="5 8" id="KW-1133">Transmembrane helix</keyword>
<evidence type="ECO:0000313" key="10">
    <source>
        <dbReference type="Proteomes" id="UP000636709"/>
    </source>
</evidence>
<comment type="caution">
    <text evidence="9">The sequence shown here is derived from an EMBL/GenBank/DDBJ whole genome shotgun (WGS) entry which is preliminary data.</text>
</comment>
<name>A0A835BM26_9POAL</name>
<reference evidence="9" key="1">
    <citation type="submission" date="2020-07" db="EMBL/GenBank/DDBJ databases">
        <title>Genome sequence and genetic diversity analysis of an under-domesticated orphan crop, white fonio (Digitaria exilis).</title>
        <authorList>
            <person name="Bennetzen J.L."/>
            <person name="Chen S."/>
            <person name="Ma X."/>
            <person name="Wang X."/>
            <person name="Yssel A.E.J."/>
            <person name="Chaluvadi S.R."/>
            <person name="Johnson M."/>
            <person name="Gangashetty P."/>
            <person name="Hamidou F."/>
            <person name="Sanogo M.D."/>
            <person name="Zwaenepoel A."/>
            <person name="Wallace J."/>
            <person name="Van De Peer Y."/>
            <person name="Van Deynze A."/>
        </authorList>
    </citation>
    <scope>NUCLEOTIDE SEQUENCE</scope>
    <source>
        <tissue evidence="9">Leaves</tissue>
    </source>
</reference>
<comment type="similarity">
    <text evidence="2">Belongs to the Tim17/Tim22/Tim23 family.</text>
</comment>
<evidence type="ECO:0000256" key="5">
    <source>
        <dbReference type="ARBA" id="ARBA00022989"/>
    </source>
</evidence>
<proteinExistence type="inferred from homology"/>
<dbReference type="AlphaFoldDB" id="A0A835BM26"/>
<keyword evidence="7 8" id="KW-0472">Membrane</keyword>
<evidence type="ECO:0000256" key="1">
    <source>
        <dbReference type="ARBA" id="ARBA00004448"/>
    </source>
</evidence>
<keyword evidence="6" id="KW-0496">Mitochondrion</keyword>
<dbReference type="Proteomes" id="UP000636709">
    <property type="component" value="Unassembled WGS sequence"/>
</dbReference>
<dbReference type="OrthoDB" id="2261329at2759"/>
<evidence type="ECO:0000256" key="4">
    <source>
        <dbReference type="ARBA" id="ARBA00022792"/>
    </source>
</evidence>